<evidence type="ECO:0000313" key="2">
    <source>
        <dbReference type="WBParaSite" id="Csp11.Scaffold492.g2152.t1"/>
    </source>
</evidence>
<dbReference type="Proteomes" id="UP000095282">
    <property type="component" value="Unplaced"/>
</dbReference>
<reference evidence="2" key="1">
    <citation type="submission" date="2016-11" db="UniProtKB">
        <authorList>
            <consortium name="WormBaseParasite"/>
        </authorList>
    </citation>
    <scope>IDENTIFICATION</scope>
</reference>
<keyword evidence="1" id="KW-1185">Reference proteome</keyword>
<proteinExistence type="predicted"/>
<evidence type="ECO:0000313" key="1">
    <source>
        <dbReference type="Proteomes" id="UP000095282"/>
    </source>
</evidence>
<protein>
    <submittedName>
        <fullName evidence="2">Plastocyanin-like domain-containing protein</fullName>
    </submittedName>
</protein>
<name>A0A1I7T3U5_9PELO</name>
<dbReference type="WBParaSite" id="Csp11.Scaffold492.g2152.t1">
    <property type="protein sequence ID" value="Csp11.Scaffold492.g2152.t1"/>
    <property type="gene ID" value="Csp11.Scaffold492.g2152"/>
</dbReference>
<organism evidence="1 2">
    <name type="scientific">Caenorhabditis tropicalis</name>
    <dbReference type="NCBI Taxonomy" id="1561998"/>
    <lineage>
        <taxon>Eukaryota</taxon>
        <taxon>Metazoa</taxon>
        <taxon>Ecdysozoa</taxon>
        <taxon>Nematoda</taxon>
        <taxon>Chromadorea</taxon>
        <taxon>Rhabditida</taxon>
        <taxon>Rhabditina</taxon>
        <taxon>Rhabditomorpha</taxon>
        <taxon>Rhabditoidea</taxon>
        <taxon>Rhabditidae</taxon>
        <taxon>Peloderinae</taxon>
        <taxon>Caenorhabditis</taxon>
    </lineage>
</organism>
<sequence length="91" mass="10572">MPNFRLEPNERTIFLDPMFYSLHIHGQHYLCYSGDVKTITQTTTEDYIALKNSDKEQPLCVTGVYDMPMVHASLFGNNNYVYNYGMNHSTQ</sequence>
<accession>A0A1I7T3U5</accession>
<dbReference type="AlphaFoldDB" id="A0A1I7T3U5"/>